<accession>A0A8J3FVQ9</accession>
<dbReference type="Proteomes" id="UP000637578">
    <property type="component" value="Unassembled WGS sequence"/>
</dbReference>
<evidence type="ECO:0000313" key="2">
    <source>
        <dbReference type="Proteomes" id="UP000637578"/>
    </source>
</evidence>
<dbReference type="RefSeq" id="WP_189058778.1">
    <property type="nucleotide sequence ID" value="NZ_BMMK01000015.1"/>
</dbReference>
<reference evidence="1" key="1">
    <citation type="journal article" date="2014" name="Int. J. Syst. Evol. Microbiol.">
        <title>Complete genome sequence of Corynebacterium casei LMG S-19264T (=DSM 44701T), isolated from a smear-ripened cheese.</title>
        <authorList>
            <consortium name="US DOE Joint Genome Institute (JGI-PGF)"/>
            <person name="Walter F."/>
            <person name="Albersmeier A."/>
            <person name="Kalinowski J."/>
            <person name="Ruckert C."/>
        </authorList>
    </citation>
    <scope>NUCLEOTIDE SEQUENCE</scope>
    <source>
        <strain evidence="1">CGMCC 4.5737</strain>
    </source>
</reference>
<keyword evidence="2" id="KW-1185">Reference proteome</keyword>
<name>A0A8J3FVQ9_9PSEU</name>
<comment type="caution">
    <text evidence="1">The sequence shown here is derived from an EMBL/GenBank/DDBJ whole genome shotgun (WGS) entry which is preliminary data.</text>
</comment>
<evidence type="ECO:0000313" key="1">
    <source>
        <dbReference type="EMBL" id="GGM60039.1"/>
    </source>
</evidence>
<organism evidence="1 2">
    <name type="scientific">Longimycelium tulufanense</name>
    <dbReference type="NCBI Taxonomy" id="907463"/>
    <lineage>
        <taxon>Bacteria</taxon>
        <taxon>Bacillati</taxon>
        <taxon>Actinomycetota</taxon>
        <taxon>Actinomycetes</taxon>
        <taxon>Pseudonocardiales</taxon>
        <taxon>Pseudonocardiaceae</taxon>
        <taxon>Longimycelium</taxon>
    </lineage>
</organism>
<sequence length="212" mass="23593">MVAPSHEDTTLRPAPVLRGGVTVPRQRARSTDEVCWPARLSELARHANAVLADWIATGTIFQRVRDATSVELTRHPALDDPDAADELAGITVAVALRWFRDTVLAGDGWTPEPGSRLEPFFLGQCLLRFPHEYRRWIREHDTASTVVGNLEELVNMADLDPAVDPERVVLSREELADGGHTVPDTRARCMALLDAIGHLGRTRARRSSHGWW</sequence>
<proteinExistence type="predicted"/>
<protein>
    <submittedName>
        <fullName evidence="1">Uncharacterized protein</fullName>
    </submittedName>
</protein>
<gene>
    <name evidence="1" type="ORF">GCM10012275_33980</name>
</gene>
<dbReference type="EMBL" id="BMMK01000015">
    <property type="protein sequence ID" value="GGM60039.1"/>
    <property type="molecule type" value="Genomic_DNA"/>
</dbReference>
<reference evidence="1" key="2">
    <citation type="submission" date="2020-09" db="EMBL/GenBank/DDBJ databases">
        <authorList>
            <person name="Sun Q."/>
            <person name="Zhou Y."/>
        </authorList>
    </citation>
    <scope>NUCLEOTIDE SEQUENCE</scope>
    <source>
        <strain evidence="1">CGMCC 4.5737</strain>
    </source>
</reference>
<dbReference type="AlphaFoldDB" id="A0A8J3FVQ9"/>